<gene>
    <name evidence="7" type="ORF">MERR_LOCUS20520</name>
</gene>
<comment type="catalytic activity">
    <reaction evidence="5 6">
        <text>geranylgeranyl diphosphate + L-cysteinyl-[protein] = S-geranylgeranyl-L-cysteinyl-[protein] + diphosphate</text>
        <dbReference type="Rhea" id="RHEA:21240"/>
        <dbReference type="Rhea" id="RHEA-COMP:10131"/>
        <dbReference type="Rhea" id="RHEA-COMP:11537"/>
        <dbReference type="ChEBI" id="CHEBI:29950"/>
        <dbReference type="ChEBI" id="CHEBI:33019"/>
        <dbReference type="ChEBI" id="CHEBI:57533"/>
        <dbReference type="ChEBI" id="CHEBI:86021"/>
        <dbReference type="EC" id="2.5.1.60"/>
    </reaction>
</comment>
<comment type="similarity">
    <text evidence="1 6">Belongs to the protein prenyltransferase subunit alpha family.</text>
</comment>
<dbReference type="SUPFAM" id="SSF48439">
    <property type="entry name" value="Protein prenylyltransferase"/>
    <property type="match status" value="1"/>
</dbReference>
<evidence type="ECO:0000256" key="5">
    <source>
        <dbReference type="ARBA" id="ARBA00047658"/>
    </source>
</evidence>
<dbReference type="GO" id="GO:0004663">
    <property type="term" value="F:Rab geranylgeranyltransferase activity"/>
    <property type="evidence" value="ECO:0007669"/>
    <property type="project" value="UniProtKB-UniRule"/>
</dbReference>
<dbReference type="EMBL" id="CACVBM020001129">
    <property type="protein sequence ID" value="CAA7033285.1"/>
    <property type="molecule type" value="Genomic_DNA"/>
</dbReference>
<comment type="function">
    <text evidence="6">Catalyzes the transfer of a geranyl-geranyl moiety from geranyl-geranyl pyrophosphate to cysteines occuring in specific C-terminal amino acid sequences.</text>
</comment>
<proteinExistence type="inferred from homology"/>
<keyword evidence="8" id="KW-1185">Reference proteome</keyword>
<keyword evidence="2 6" id="KW-0637">Prenyltransferase</keyword>
<dbReference type="Gene3D" id="3.80.10.10">
    <property type="entry name" value="Ribonuclease Inhibitor"/>
    <property type="match status" value="1"/>
</dbReference>
<dbReference type="InterPro" id="IPR032675">
    <property type="entry name" value="LRR_dom_sf"/>
</dbReference>
<dbReference type="InterPro" id="IPR002088">
    <property type="entry name" value="Prenyl_trans_a"/>
</dbReference>
<evidence type="ECO:0000256" key="4">
    <source>
        <dbReference type="ARBA" id="ARBA00022737"/>
    </source>
</evidence>
<dbReference type="PANTHER" id="PTHR11129">
    <property type="entry name" value="PROTEIN FARNESYLTRANSFERASE ALPHA SUBUNIT/RAB GERANYLGERANYL TRANSFERASE ALPHA SUBUNIT"/>
    <property type="match status" value="1"/>
</dbReference>
<reference evidence="7" key="1">
    <citation type="submission" date="2020-01" db="EMBL/GenBank/DDBJ databases">
        <authorList>
            <person name="Mishra B."/>
        </authorList>
    </citation>
    <scope>NUCLEOTIDE SEQUENCE [LARGE SCALE GENOMIC DNA]</scope>
</reference>
<dbReference type="Gene3D" id="1.25.40.120">
    <property type="entry name" value="Protein prenylyltransferase"/>
    <property type="match status" value="1"/>
</dbReference>
<evidence type="ECO:0000256" key="6">
    <source>
        <dbReference type="RuleBase" id="RU367120"/>
    </source>
</evidence>
<keyword evidence="3 6" id="KW-0808">Transferase</keyword>
<dbReference type="PANTHER" id="PTHR11129:SF2">
    <property type="entry name" value="GERANYLGERANYL TRANSFERASE TYPE-2 SUBUNIT ALPHA"/>
    <property type="match status" value="1"/>
</dbReference>
<dbReference type="InterPro" id="IPR001611">
    <property type="entry name" value="Leu-rich_rpt"/>
</dbReference>
<evidence type="ECO:0000313" key="8">
    <source>
        <dbReference type="Proteomes" id="UP000467841"/>
    </source>
</evidence>
<comment type="caution">
    <text evidence="7">The sequence shown here is derived from an EMBL/GenBank/DDBJ whole genome shotgun (WGS) entry which is preliminary data.</text>
</comment>
<evidence type="ECO:0000256" key="2">
    <source>
        <dbReference type="ARBA" id="ARBA00022602"/>
    </source>
</evidence>
<dbReference type="PRINTS" id="PR00019">
    <property type="entry name" value="LEURICHRPT"/>
</dbReference>
<evidence type="ECO:0000313" key="7">
    <source>
        <dbReference type="EMBL" id="CAA7033285.1"/>
    </source>
</evidence>
<dbReference type="Proteomes" id="UP000467841">
    <property type="component" value="Unassembled WGS sequence"/>
</dbReference>
<evidence type="ECO:0000256" key="3">
    <source>
        <dbReference type="ARBA" id="ARBA00022679"/>
    </source>
</evidence>
<name>A0A6D2IXE1_9BRAS</name>
<dbReference type="EC" id="2.5.1.60" evidence="6"/>
<dbReference type="PROSITE" id="PS51147">
    <property type="entry name" value="PFTA"/>
    <property type="match status" value="1"/>
</dbReference>
<dbReference type="GO" id="GO:0005968">
    <property type="term" value="C:Rab-protein geranylgeranyltransferase complex"/>
    <property type="evidence" value="ECO:0007669"/>
    <property type="project" value="TreeGrafter"/>
</dbReference>
<dbReference type="GO" id="GO:0097354">
    <property type="term" value="P:prenylation"/>
    <property type="evidence" value="ECO:0007669"/>
    <property type="project" value="UniProtKB-UniRule"/>
</dbReference>
<dbReference type="AlphaFoldDB" id="A0A6D2IXE1"/>
<dbReference type="Pfam" id="PF01239">
    <property type="entry name" value="PPTA"/>
    <property type="match status" value="1"/>
</dbReference>
<accession>A0A6D2IXE1</accession>
<sequence length="203" mass="23687">MPSSVTKALAGNFKSYGACYHQKWVLSKGHRHSSLEKELELLSKTQKLDRRNFHSWNYRRFVMEGVHYEEILQLYNDLMTLDPSHVQYYKDEHSVALLRKETSSNESLSRHLFRYRNMNNIACLSLSYFKLSRMASVEKLLFVQMLDLSHNELRTAEGLEAMQLLCCLNLSHNRIRSFSALGSLRHLKQLKVLDVSHNHMGGN</sequence>
<protein>
    <recommendedName>
        <fullName evidence="6">Geranylgeranyl transferase type-2 subunit alpha</fullName>
        <ecNumber evidence="6">2.5.1.60</ecNumber>
    </recommendedName>
    <alternativeName>
        <fullName evidence="6">Geranylgeranyl transferase type II subunit alpha</fullName>
    </alternativeName>
</protein>
<keyword evidence="4" id="KW-0677">Repeat</keyword>
<dbReference type="PROSITE" id="PS51450">
    <property type="entry name" value="LRR"/>
    <property type="match status" value="1"/>
</dbReference>
<organism evidence="7 8">
    <name type="scientific">Microthlaspi erraticum</name>
    <dbReference type="NCBI Taxonomy" id="1685480"/>
    <lineage>
        <taxon>Eukaryota</taxon>
        <taxon>Viridiplantae</taxon>
        <taxon>Streptophyta</taxon>
        <taxon>Embryophyta</taxon>
        <taxon>Tracheophyta</taxon>
        <taxon>Spermatophyta</taxon>
        <taxon>Magnoliopsida</taxon>
        <taxon>eudicotyledons</taxon>
        <taxon>Gunneridae</taxon>
        <taxon>Pentapetalae</taxon>
        <taxon>rosids</taxon>
        <taxon>malvids</taxon>
        <taxon>Brassicales</taxon>
        <taxon>Brassicaceae</taxon>
        <taxon>Coluteocarpeae</taxon>
        <taxon>Microthlaspi</taxon>
    </lineage>
</organism>
<evidence type="ECO:0000256" key="1">
    <source>
        <dbReference type="ARBA" id="ARBA00006734"/>
    </source>
</evidence>
<dbReference type="SUPFAM" id="SSF52058">
    <property type="entry name" value="L domain-like"/>
    <property type="match status" value="1"/>
</dbReference>
<dbReference type="OrthoDB" id="1738840at2759"/>